<feature type="compositionally biased region" description="Basic and acidic residues" evidence="9">
    <location>
        <begin position="231"/>
        <end position="248"/>
    </location>
</feature>
<name>A0AAN7LUU3_TRANT</name>
<feature type="domain" description="AP2/ERF" evidence="10">
    <location>
        <begin position="117"/>
        <end position="174"/>
    </location>
</feature>
<dbReference type="InterPro" id="IPR016177">
    <property type="entry name" value="DNA-bd_dom_sf"/>
</dbReference>
<feature type="region of interest" description="Disordered" evidence="9">
    <location>
        <begin position="226"/>
        <end position="256"/>
    </location>
</feature>
<evidence type="ECO:0000256" key="9">
    <source>
        <dbReference type="SAM" id="MobiDB-lite"/>
    </source>
</evidence>
<keyword evidence="2" id="KW-0936">Ethylene signaling pathway</keyword>
<dbReference type="Gene3D" id="3.30.730.10">
    <property type="entry name" value="AP2/ERF domain"/>
    <property type="match status" value="1"/>
</dbReference>
<feature type="region of interest" description="Disordered" evidence="9">
    <location>
        <begin position="88"/>
        <end position="117"/>
    </location>
</feature>
<dbReference type="AlphaFoldDB" id="A0AAN7LUU3"/>
<evidence type="ECO:0000256" key="2">
    <source>
        <dbReference type="ARBA" id="ARBA00022745"/>
    </source>
</evidence>
<keyword evidence="5" id="KW-0010">Activator</keyword>
<protein>
    <recommendedName>
        <fullName evidence="10">AP2/ERF domain-containing protein</fullName>
    </recommendedName>
</protein>
<dbReference type="EMBL" id="JAXQNO010000008">
    <property type="protein sequence ID" value="KAK4792912.1"/>
    <property type="molecule type" value="Genomic_DNA"/>
</dbReference>
<dbReference type="SMART" id="SM00380">
    <property type="entry name" value="AP2"/>
    <property type="match status" value="1"/>
</dbReference>
<evidence type="ECO:0000256" key="4">
    <source>
        <dbReference type="ARBA" id="ARBA00023125"/>
    </source>
</evidence>
<dbReference type="GO" id="GO:0003677">
    <property type="term" value="F:DNA binding"/>
    <property type="evidence" value="ECO:0007669"/>
    <property type="project" value="UniProtKB-KW"/>
</dbReference>
<evidence type="ECO:0000256" key="3">
    <source>
        <dbReference type="ARBA" id="ARBA00023015"/>
    </source>
</evidence>
<dbReference type="CDD" id="cd00018">
    <property type="entry name" value="AP2"/>
    <property type="match status" value="1"/>
</dbReference>
<accession>A0AAN7LUU3</accession>
<dbReference type="GO" id="GO:0003700">
    <property type="term" value="F:DNA-binding transcription factor activity"/>
    <property type="evidence" value="ECO:0007669"/>
    <property type="project" value="InterPro"/>
</dbReference>
<dbReference type="FunFam" id="3.30.730.10:FF:000001">
    <property type="entry name" value="Ethylene-responsive transcription factor 2"/>
    <property type="match status" value="1"/>
</dbReference>
<dbReference type="PANTHER" id="PTHR31194">
    <property type="entry name" value="SHN SHINE , DNA BINDING / TRANSCRIPTION FACTOR"/>
    <property type="match status" value="1"/>
</dbReference>
<keyword evidence="3" id="KW-0805">Transcription regulation</keyword>
<dbReference type="GO" id="GO:0009873">
    <property type="term" value="P:ethylene-activated signaling pathway"/>
    <property type="evidence" value="ECO:0007669"/>
    <property type="project" value="UniProtKB-KW"/>
</dbReference>
<reference evidence="11 12" key="1">
    <citation type="journal article" date="2023" name="Hortic Res">
        <title>Pangenome of water caltrop reveals structural variations and asymmetric subgenome divergence after allopolyploidization.</title>
        <authorList>
            <person name="Zhang X."/>
            <person name="Chen Y."/>
            <person name="Wang L."/>
            <person name="Yuan Y."/>
            <person name="Fang M."/>
            <person name="Shi L."/>
            <person name="Lu R."/>
            <person name="Comes H.P."/>
            <person name="Ma Y."/>
            <person name="Chen Y."/>
            <person name="Huang G."/>
            <person name="Zhou Y."/>
            <person name="Zheng Z."/>
            <person name="Qiu Y."/>
        </authorList>
    </citation>
    <scope>NUCLEOTIDE SEQUENCE [LARGE SCALE GENOMIC DNA]</scope>
    <source>
        <strain evidence="11">F231</strain>
    </source>
</reference>
<evidence type="ECO:0000259" key="10">
    <source>
        <dbReference type="PROSITE" id="PS51032"/>
    </source>
</evidence>
<dbReference type="SUPFAM" id="SSF54171">
    <property type="entry name" value="DNA-binding domain"/>
    <property type="match status" value="1"/>
</dbReference>
<keyword evidence="4" id="KW-0238">DNA-binding</keyword>
<dbReference type="Proteomes" id="UP001346149">
    <property type="component" value="Unassembled WGS sequence"/>
</dbReference>
<evidence type="ECO:0000313" key="11">
    <source>
        <dbReference type="EMBL" id="KAK4792912.1"/>
    </source>
</evidence>
<dbReference type="PRINTS" id="PR00367">
    <property type="entry name" value="ETHRSPELEMNT"/>
</dbReference>
<evidence type="ECO:0000256" key="7">
    <source>
        <dbReference type="ARBA" id="ARBA00023242"/>
    </source>
</evidence>
<evidence type="ECO:0000256" key="8">
    <source>
        <dbReference type="ARBA" id="ARBA00024343"/>
    </source>
</evidence>
<gene>
    <name evidence="11" type="ORF">SAY86_023347</name>
</gene>
<dbReference type="PROSITE" id="PS51032">
    <property type="entry name" value="AP2_ERF"/>
    <property type="match status" value="1"/>
</dbReference>
<evidence type="ECO:0000313" key="12">
    <source>
        <dbReference type="Proteomes" id="UP001346149"/>
    </source>
</evidence>
<evidence type="ECO:0000256" key="6">
    <source>
        <dbReference type="ARBA" id="ARBA00023163"/>
    </source>
</evidence>
<evidence type="ECO:0000256" key="1">
    <source>
        <dbReference type="ARBA" id="ARBA00004123"/>
    </source>
</evidence>
<evidence type="ECO:0000256" key="5">
    <source>
        <dbReference type="ARBA" id="ARBA00023159"/>
    </source>
</evidence>
<dbReference type="InterPro" id="IPR036955">
    <property type="entry name" value="AP2/ERF_dom_sf"/>
</dbReference>
<comment type="similarity">
    <text evidence="8">Belongs to the AP2/ERF transcription factor family. ERF subfamily.</text>
</comment>
<keyword evidence="7" id="KW-0539">Nucleus</keyword>
<sequence length="343" mass="38431">MDHSFLCPLKYTEHKTHCEKLFKHHKFSTSRTATGLPRTVRISVIDYDATDSSSDEDCDFLLSRRRVKHYVSEISIKTSREMVDVPSSRKNISSSIASASRRRSVKPPLSTTSNGKKFRGVRQRPWGKWAAEIRDPARRVRLWLGTYDTAEEAALVYDNAAIKLRGPDALTNFVNPPSRDKATASFSDVNVNHNVSDASVSGYDSGNESHNLASPTSVLHFRAQSTNNDAEPEHGEPQPAYEADRSSKGADSQGEESLLEMTKFLQVDFPPVMDDFFNFPSIDSPFLVDYRVLHSSLGSEDYFDSMLLDTGPDDFSTLPMYTCEVDDHFEDIGDLFTSDPPVL</sequence>
<keyword evidence="12" id="KW-1185">Reference proteome</keyword>
<dbReference type="InterPro" id="IPR050913">
    <property type="entry name" value="AP2/ERF_ERF"/>
</dbReference>
<dbReference type="GO" id="GO:0005634">
    <property type="term" value="C:nucleus"/>
    <property type="evidence" value="ECO:0007669"/>
    <property type="project" value="UniProtKB-SubCell"/>
</dbReference>
<dbReference type="Pfam" id="PF00847">
    <property type="entry name" value="AP2"/>
    <property type="match status" value="1"/>
</dbReference>
<proteinExistence type="inferred from homology"/>
<organism evidence="11 12">
    <name type="scientific">Trapa natans</name>
    <name type="common">Water chestnut</name>
    <dbReference type="NCBI Taxonomy" id="22666"/>
    <lineage>
        <taxon>Eukaryota</taxon>
        <taxon>Viridiplantae</taxon>
        <taxon>Streptophyta</taxon>
        <taxon>Embryophyta</taxon>
        <taxon>Tracheophyta</taxon>
        <taxon>Spermatophyta</taxon>
        <taxon>Magnoliopsida</taxon>
        <taxon>eudicotyledons</taxon>
        <taxon>Gunneridae</taxon>
        <taxon>Pentapetalae</taxon>
        <taxon>rosids</taxon>
        <taxon>malvids</taxon>
        <taxon>Myrtales</taxon>
        <taxon>Lythraceae</taxon>
        <taxon>Trapa</taxon>
    </lineage>
</organism>
<feature type="compositionally biased region" description="Low complexity" evidence="9">
    <location>
        <begin position="88"/>
        <end position="99"/>
    </location>
</feature>
<comment type="subcellular location">
    <subcellularLocation>
        <location evidence="1">Nucleus</location>
    </subcellularLocation>
</comment>
<dbReference type="InterPro" id="IPR001471">
    <property type="entry name" value="AP2/ERF_dom"/>
</dbReference>
<keyword evidence="6" id="KW-0804">Transcription</keyword>
<dbReference type="PANTHER" id="PTHR31194:SF202">
    <property type="entry name" value="ETHYLENE-RESPONSIVE TRANSCRIPTION FACTOR ERF070"/>
    <property type="match status" value="1"/>
</dbReference>
<comment type="caution">
    <text evidence="11">The sequence shown here is derived from an EMBL/GenBank/DDBJ whole genome shotgun (WGS) entry which is preliminary data.</text>
</comment>